<name>A0A7J7J750_BUGNE</name>
<evidence type="ECO:0000256" key="1">
    <source>
        <dbReference type="PROSITE-ProRule" id="PRU00042"/>
    </source>
</evidence>
<keyword evidence="1" id="KW-0479">Metal-binding</keyword>
<keyword evidence="1" id="KW-0863">Zinc-finger</keyword>
<feature type="region of interest" description="Disordered" evidence="2">
    <location>
        <begin position="144"/>
        <end position="169"/>
    </location>
</feature>
<dbReference type="Proteomes" id="UP000593567">
    <property type="component" value="Unassembled WGS sequence"/>
</dbReference>
<reference evidence="4" key="1">
    <citation type="submission" date="2020-06" db="EMBL/GenBank/DDBJ databases">
        <title>Draft genome of Bugula neritina, a colonial animal packing powerful symbionts and potential medicines.</title>
        <authorList>
            <person name="Rayko M."/>
        </authorList>
    </citation>
    <scope>NUCLEOTIDE SEQUENCE [LARGE SCALE GENOMIC DNA]</scope>
    <source>
        <strain evidence="4">Kwan_BN1</strain>
    </source>
</reference>
<organism evidence="4 5">
    <name type="scientific">Bugula neritina</name>
    <name type="common">Brown bryozoan</name>
    <name type="synonym">Sertularia neritina</name>
    <dbReference type="NCBI Taxonomy" id="10212"/>
    <lineage>
        <taxon>Eukaryota</taxon>
        <taxon>Metazoa</taxon>
        <taxon>Spiralia</taxon>
        <taxon>Lophotrochozoa</taxon>
        <taxon>Bryozoa</taxon>
        <taxon>Gymnolaemata</taxon>
        <taxon>Cheilostomatida</taxon>
        <taxon>Flustrina</taxon>
        <taxon>Buguloidea</taxon>
        <taxon>Bugulidae</taxon>
        <taxon>Bugula</taxon>
    </lineage>
</organism>
<feature type="compositionally biased region" description="Basic and acidic residues" evidence="2">
    <location>
        <begin position="144"/>
        <end position="156"/>
    </location>
</feature>
<evidence type="ECO:0000313" key="5">
    <source>
        <dbReference type="Proteomes" id="UP000593567"/>
    </source>
</evidence>
<dbReference type="AlphaFoldDB" id="A0A7J7J750"/>
<dbReference type="GO" id="GO:0008270">
    <property type="term" value="F:zinc ion binding"/>
    <property type="evidence" value="ECO:0007669"/>
    <property type="project" value="UniProtKB-KW"/>
</dbReference>
<dbReference type="InterPro" id="IPR013087">
    <property type="entry name" value="Znf_C2H2_type"/>
</dbReference>
<feature type="region of interest" description="Disordered" evidence="2">
    <location>
        <begin position="216"/>
        <end position="235"/>
    </location>
</feature>
<dbReference type="EMBL" id="VXIV02003002">
    <property type="protein sequence ID" value="KAF6021574.1"/>
    <property type="molecule type" value="Genomic_DNA"/>
</dbReference>
<proteinExistence type="predicted"/>
<evidence type="ECO:0000256" key="2">
    <source>
        <dbReference type="SAM" id="MobiDB-lite"/>
    </source>
</evidence>
<gene>
    <name evidence="4" type="ORF">EB796_020116</name>
</gene>
<dbReference type="PROSITE" id="PS50157">
    <property type="entry name" value="ZINC_FINGER_C2H2_2"/>
    <property type="match status" value="1"/>
</dbReference>
<accession>A0A7J7J750</accession>
<keyword evidence="1" id="KW-0862">Zinc</keyword>
<protein>
    <recommendedName>
        <fullName evidence="3">C2H2-type domain-containing protein</fullName>
    </recommendedName>
</protein>
<sequence length="314" mass="36424">MPVTTRRHAASTETTTTGDQGDCPLEQCGNLKCNTRQEKRLSMMRIDKYSEWKNEQPWLCPVFGYYQCVICKSTYAKLTGLSQHLRSQTERYHHEKSKTGARKVRWTNGMLIQLTREEVQLEQEGRYNINIRLQERFSEHTIESIKGNEREREQNKELTGVSPSHDEQEDYRNDLREAINKTHTSGNENYLPLELTQEHLDKTFIERFPLLTQQVTQKKNNPEETPAGKNQARRRMYGKAQQLYRKNPGRLMDQILLDSLGQSSPPPDETMPRCNECHPQLNELLAPIVAHEVEQPLAVKNKGASGPDGYTWKK</sequence>
<keyword evidence="5" id="KW-1185">Reference proteome</keyword>
<feature type="domain" description="C2H2-type" evidence="3">
    <location>
        <begin position="66"/>
        <end position="99"/>
    </location>
</feature>
<evidence type="ECO:0000259" key="3">
    <source>
        <dbReference type="PROSITE" id="PS50157"/>
    </source>
</evidence>
<evidence type="ECO:0000313" key="4">
    <source>
        <dbReference type="EMBL" id="KAF6021574.1"/>
    </source>
</evidence>
<comment type="caution">
    <text evidence="4">The sequence shown here is derived from an EMBL/GenBank/DDBJ whole genome shotgun (WGS) entry which is preliminary data.</text>
</comment>